<dbReference type="EMBL" id="AOTD01000004">
    <property type="protein sequence ID" value="EMG31645.1"/>
    <property type="molecule type" value="Genomic_DNA"/>
</dbReference>
<feature type="non-terminal residue" evidence="1">
    <location>
        <position position="1"/>
    </location>
</feature>
<name>M3H1S6_9BACT</name>
<dbReference type="PATRIC" id="fig|1073353.3.peg.55"/>
<sequence length="163" mass="18547">KKGTKNMKITLAPNEFLDDYVLGCEFARNAEISGNAYLFWSGAICAKFENSRIVFLHKKSIPARFREAAARCSDLAGLVLTSAFCSFTTLAPSHLVAKNGSKLYPLFELHEICGIKFINLKKFYDDFGLDYDYRIYIEKCSFFSPAPLEKRIKLTETMCLGYY</sequence>
<accession>M3H1S6</accession>
<protein>
    <recommendedName>
        <fullName evidence="3">Cysteine permease</fullName>
    </recommendedName>
</protein>
<evidence type="ECO:0008006" key="3">
    <source>
        <dbReference type="Google" id="ProtNLM"/>
    </source>
</evidence>
<dbReference type="Proteomes" id="UP000011782">
    <property type="component" value="Unassembled WGS sequence"/>
</dbReference>
<gene>
    <name evidence="1" type="ORF">H740_00235</name>
</gene>
<comment type="caution">
    <text evidence="1">The sequence shown here is derived from an EMBL/GenBank/DDBJ whole genome shotgun (WGS) entry which is preliminary data.</text>
</comment>
<evidence type="ECO:0000313" key="1">
    <source>
        <dbReference type="EMBL" id="EMG31645.1"/>
    </source>
</evidence>
<proteinExistence type="predicted"/>
<evidence type="ECO:0000313" key="2">
    <source>
        <dbReference type="Proteomes" id="UP000011782"/>
    </source>
</evidence>
<reference evidence="1 2" key="1">
    <citation type="submission" date="2013-02" db="EMBL/GenBank/DDBJ databases">
        <title>Co-occurrence of anaerobic bacteria in colorectal carcinomas.</title>
        <authorList>
            <person name="Holt R.A."/>
            <person name="Warren R.L."/>
            <person name="Allen-Vercoe E."/>
            <person name="Pleasance S."/>
            <person name="Freeman D.J."/>
            <person name="Watson P."/>
            <person name="Moore R."/>
            <person name="Cochrane K."/>
        </authorList>
    </citation>
    <scope>NUCLEOTIDE SEQUENCE [LARGE SCALE GENOMIC DNA]</scope>
    <source>
        <strain evidence="1 2">CC57C</strain>
    </source>
</reference>
<dbReference type="AlphaFoldDB" id="M3H1S6"/>
<organism evidence="1 2">
    <name type="scientific">Campylobacter showae CC57C</name>
    <dbReference type="NCBI Taxonomy" id="1073353"/>
    <lineage>
        <taxon>Bacteria</taxon>
        <taxon>Pseudomonadati</taxon>
        <taxon>Campylobacterota</taxon>
        <taxon>Epsilonproteobacteria</taxon>
        <taxon>Campylobacterales</taxon>
        <taxon>Campylobacteraceae</taxon>
        <taxon>Campylobacter</taxon>
    </lineage>
</organism>